<name>A0A8J8SZN1_HALGN</name>
<dbReference type="Proteomes" id="UP000785679">
    <property type="component" value="Unassembled WGS sequence"/>
</dbReference>
<feature type="compositionally biased region" description="Polar residues" evidence="1">
    <location>
        <begin position="1"/>
        <end position="16"/>
    </location>
</feature>
<dbReference type="AlphaFoldDB" id="A0A8J8SZN1"/>
<organism evidence="2 3">
    <name type="scientific">Halteria grandinella</name>
    <dbReference type="NCBI Taxonomy" id="5974"/>
    <lineage>
        <taxon>Eukaryota</taxon>
        <taxon>Sar</taxon>
        <taxon>Alveolata</taxon>
        <taxon>Ciliophora</taxon>
        <taxon>Intramacronucleata</taxon>
        <taxon>Spirotrichea</taxon>
        <taxon>Stichotrichia</taxon>
        <taxon>Sporadotrichida</taxon>
        <taxon>Halteriidae</taxon>
        <taxon>Halteria</taxon>
    </lineage>
</organism>
<reference evidence="2" key="1">
    <citation type="submission" date="2019-06" db="EMBL/GenBank/DDBJ databases">
        <authorList>
            <person name="Zheng W."/>
        </authorList>
    </citation>
    <scope>NUCLEOTIDE SEQUENCE</scope>
    <source>
        <strain evidence="2">QDHG01</strain>
    </source>
</reference>
<evidence type="ECO:0000313" key="2">
    <source>
        <dbReference type="EMBL" id="TNV76520.1"/>
    </source>
</evidence>
<comment type="caution">
    <text evidence="2">The sequence shown here is derived from an EMBL/GenBank/DDBJ whole genome shotgun (WGS) entry which is preliminary data.</text>
</comment>
<evidence type="ECO:0000256" key="1">
    <source>
        <dbReference type="SAM" id="MobiDB-lite"/>
    </source>
</evidence>
<sequence>MNETIPTSFEPNQPEHSQVHSSAPTPHPPSSSFDNRFGIFRGTLPGRATPQLPRSLSELRYENQVRRQMLSKQQESASGHRLFEIIAHKHTKGEGTEHVSPGRVEGAAEQGKAIGLKQAIANVFQLSPDAKPQTFRDTDSLDCFKKALLHPESSLEPIINLSTASHANDTTLMTTMHQLTPVPEDLHPQEEPDDDNDSCLLDETFLFDGTWLLPPYLNECADDWLFDVKPMTKRKREDLEIFEECEESKSKIRGSIKYQETSERPIFIQNNLETAGKSS</sequence>
<evidence type="ECO:0000313" key="3">
    <source>
        <dbReference type="Proteomes" id="UP000785679"/>
    </source>
</evidence>
<accession>A0A8J8SZN1</accession>
<protein>
    <submittedName>
        <fullName evidence="2">Uncharacterized protein</fullName>
    </submittedName>
</protein>
<proteinExistence type="predicted"/>
<feature type="region of interest" description="Disordered" evidence="1">
    <location>
        <begin position="1"/>
        <end position="54"/>
    </location>
</feature>
<keyword evidence="3" id="KW-1185">Reference proteome</keyword>
<dbReference type="EMBL" id="RRYP01013424">
    <property type="protein sequence ID" value="TNV76520.1"/>
    <property type="molecule type" value="Genomic_DNA"/>
</dbReference>
<gene>
    <name evidence="2" type="ORF">FGO68_gene6405</name>
</gene>